<dbReference type="GO" id="GO:0005524">
    <property type="term" value="F:ATP binding"/>
    <property type="evidence" value="ECO:0007669"/>
    <property type="project" value="UniProtKB-KW"/>
</dbReference>
<dbReference type="GO" id="GO:0009443">
    <property type="term" value="P:pyridoxal 5'-phosphate salvage"/>
    <property type="evidence" value="ECO:0007669"/>
    <property type="project" value="InterPro"/>
</dbReference>
<evidence type="ECO:0000256" key="1">
    <source>
        <dbReference type="ARBA" id="ARBA00008805"/>
    </source>
</evidence>
<dbReference type="NCBIfam" id="TIGR00687">
    <property type="entry name" value="pyridox_kin"/>
    <property type="match status" value="1"/>
</dbReference>
<keyword evidence="3" id="KW-0808">Transferase</keyword>
<dbReference type="SUPFAM" id="SSF53613">
    <property type="entry name" value="Ribokinase-like"/>
    <property type="match status" value="1"/>
</dbReference>
<evidence type="ECO:0000259" key="7">
    <source>
        <dbReference type="Pfam" id="PF08543"/>
    </source>
</evidence>
<proteinExistence type="inferred from homology"/>
<feature type="domain" description="Pyridoxamine kinase/Phosphomethylpyrimidine kinase" evidence="7">
    <location>
        <begin position="84"/>
        <end position="194"/>
    </location>
</feature>
<dbReference type="InterPro" id="IPR004625">
    <property type="entry name" value="PyrdxlKinase"/>
</dbReference>
<dbReference type="EC" id="2.7.1.35" evidence="2"/>
<reference evidence="8" key="1">
    <citation type="submission" date="2020-05" db="EMBL/GenBank/DDBJ databases">
        <title>Phylogenomic resolution of chytrid fungi.</title>
        <authorList>
            <person name="Stajich J.E."/>
            <person name="Amses K."/>
            <person name="Simmons R."/>
            <person name="Seto K."/>
            <person name="Myers J."/>
            <person name="Bonds A."/>
            <person name="Quandt C.A."/>
            <person name="Barry K."/>
            <person name="Liu P."/>
            <person name="Grigoriev I."/>
            <person name="Longcore J.E."/>
            <person name="James T.Y."/>
        </authorList>
    </citation>
    <scope>NUCLEOTIDE SEQUENCE</scope>
    <source>
        <strain evidence="8">JEL0318</strain>
    </source>
</reference>
<keyword evidence="4" id="KW-0547">Nucleotide-binding</keyword>
<dbReference type="InterPro" id="IPR013749">
    <property type="entry name" value="PM/HMP-P_kinase-1"/>
</dbReference>
<organism evidence="8 9">
    <name type="scientific">Rhizophlyctis rosea</name>
    <dbReference type="NCBI Taxonomy" id="64517"/>
    <lineage>
        <taxon>Eukaryota</taxon>
        <taxon>Fungi</taxon>
        <taxon>Fungi incertae sedis</taxon>
        <taxon>Chytridiomycota</taxon>
        <taxon>Chytridiomycota incertae sedis</taxon>
        <taxon>Chytridiomycetes</taxon>
        <taxon>Rhizophlyctidales</taxon>
        <taxon>Rhizophlyctidaceae</taxon>
        <taxon>Rhizophlyctis</taxon>
    </lineage>
</organism>
<dbReference type="Proteomes" id="UP001212841">
    <property type="component" value="Unassembled WGS sequence"/>
</dbReference>
<evidence type="ECO:0000256" key="2">
    <source>
        <dbReference type="ARBA" id="ARBA00012104"/>
    </source>
</evidence>
<dbReference type="Pfam" id="PF08543">
    <property type="entry name" value="Phos_pyr_kin"/>
    <property type="match status" value="1"/>
</dbReference>
<keyword evidence="9" id="KW-1185">Reference proteome</keyword>
<dbReference type="GO" id="GO:0005829">
    <property type="term" value="C:cytosol"/>
    <property type="evidence" value="ECO:0007669"/>
    <property type="project" value="TreeGrafter"/>
</dbReference>
<dbReference type="CDD" id="cd01173">
    <property type="entry name" value="pyridoxal_pyridoxamine_kinase"/>
    <property type="match status" value="1"/>
</dbReference>
<dbReference type="Gene3D" id="3.40.1190.20">
    <property type="match status" value="1"/>
</dbReference>
<dbReference type="InterPro" id="IPR029056">
    <property type="entry name" value="Ribokinase-like"/>
</dbReference>
<evidence type="ECO:0000313" key="8">
    <source>
        <dbReference type="EMBL" id="KAJ3053286.1"/>
    </source>
</evidence>
<dbReference type="PANTHER" id="PTHR10534:SF2">
    <property type="entry name" value="PYRIDOXAL KINASE"/>
    <property type="match status" value="1"/>
</dbReference>
<keyword evidence="5" id="KW-0418">Kinase</keyword>
<dbReference type="PANTHER" id="PTHR10534">
    <property type="entry name" value="PYRIDOXAL KINASE"/>
    <property type="match status" value="1"/>
</dbReference>
<dbReference type="GO" id="GO:0008478">
    <property type="term" value="F:pyridoxal kinase activity"/>
    <property type="evidence" value="ECO:0007669"/>
    <property type="project" value="UniProtKB-EC"/>
</dbReference>
<evidence type="ECO:0000256" key="5">
    <source>
        <dbReference type="ARBA" id="ARBA00022777"/>
    </source>
</evidence>
<evidence type="ECO:0000313" key="9">
    <source>
        <dbReference type="Proteomes" id="UP001212841"/>
    </source>
</evidence>
<evidence type="ECO:0000256" key="4">
    <source>
        <dbReference type="ARBA" id="ARBA00022741"/>
    </source>
</evidence>
<keyword evidence="6" id="KW-0067">ATP-binding</keyword>
<protein>
    <recommendedName>
        <fullName evidence="2">pyridoxal kinase</fullName>
        <ecNumber evidence="2">2.7.1.35</ecNumber>
    </recommendedName>
</protein>
<comment type="similarity">
    <text evidence="1">Belongs to the pyridoxine kinase family.</text>
</comment>
<dbReference type="EMBL" id="JADGJD010000220">
    <property type="protein sequence ID" value="KAJ3053286.1"/>
    <property type="molecule type" value="Genomic_DNA"/>
</dbReference>
<dbReference type="AlphaFoldDB" id="A0AAD5SDX8"/>
<comment type="caution">
    <text evidence="8">The sequence shown here is derived from an EMBL/GenBank/DDBJ whole genome shotgun (WGS) entry which is preliminary data.</text>
</comment>
<evidence type="ECO:0000256" key="3">
    <source>
        <dbReference type="ARBA" id="ARBA00022679"/>
    </source>
</evidence>
<sequence>MIPLPHPRRVLSIQSHVVYGYVGNKAATFPLQVLGYDVDPVNAVQFSNHTGYPGRTGELLKPNEMESLVNGLEGNGMLQEYTHVLTGYIGRASCLAVIADLVQRLKRINPNVIFVLDPVMGDNDKLYVHPDLVPVYRDTLCPLADMITPNAYEAELLTSIRATNTTTALQAIDALHALHIPTVIITSVHLSDHAHKYPNTRHLHLIASYRPLAKTDPTARGKPVLFSIAFPEKEGVFTGTGDMATALLLAYLGNEDVPVAGSHGEEVGPEDLIKIEGYLKTACEKAVAAVQSVLEETISAREAWGAVGMTGGGRQAGEGEEVKDVKTLASFWKRRELAVVQSKRHYEEPVVRYKAEDVRLHFR</sequence>
<evidence type="ECO:0000256" key="6">
    <source>
        <dbReference type="ARBA" id="ARBA00022840"/>
    </source>
</evidence>
<gene>
    <name evidence="8" type="ORF">HK097_004617</name>
</gene>
<accession>A0AAD5SDX8</accession>
<name>A0AAD5SDX8_9FUNG</name>